<keyword evidence="1" id="KW-1185">Reference proteome</keyword>
<evidence type="ECO:0000313" key="2">
    <source>
        <dbReference type="RefSeq" id="XP_030982773.1"/>
    </source>
</evidence>
<dbReference type="GeneID" id="41960198"/>
<dbReference type="KEGG" id="pgri:PgNI_05255"/>
<gene>
    <name evidence="2" type="ORF">PgNI_05255</name>
</gene>
<sequence length="87" mass="9080">MIIFVLCNAILTLPKMLVANIPRVIMHCSACFRKATLLLVLPRLVQVQTALLLVGSRYAAASADATAAVALAQVGCHGRPPAALAEG</sequence>
<dbReference type="RefSeq" id="XP_030982773.1">
    <property type="nucleotide sequence ID" value="XM_031125289.1"/>
</dbReference>
<name>A0A6P8B6J1_PYRGI</name>
<reference evidence="2" key="3">
    <citation type="submission" date="2025-08" db="UniProtKB">
        <authorList>
            <consortium name="RefSeq"/>
        </authorList>
    </citation>
    <scope>IDENTIFICATION</scope>
    <source>
        <strain evidence="2">NI907</strain>
    </source>
</reference>
<protein>
    <submittedName>
        <fullName evidence="2">Uncharacterized protein</fullName>
    </submittedName>
</protein>
<dbReference type="AlphaFoldDB" id="A0A6P8B6J1"/>
<accession>A0A6P8B6J1</accession>
<reference evidence="2" key="2">
    <citation type="submission" date="2019-10" db="EMBL/GenBank/DDBJ databases">
        <authorList>
            <consortium name="NCBI Genome Project"/>
        </authorList>
    </citation>
    <scope>NUCLEOTIDE SEQUENCE</scope>
    <source>
        <strain evidence="2">NI907</strain>
    </source>
</reference>
<dbReference type="Proteomes" id="UP000515153">
    <property type="component" value="Chromosome I"/>
</dbReference>
<evidence type="ECO:0000313" key="1">
    <source>
        <dbReference type="Proteomes" id="UP000515153"/>
    </source>
</evidence>
<reference evidence="1 2" key="1">
    <citation type="journal article" date="2019" name="Mol. Biol. Evol.">
        <title>Blast fungal genomes show frequent chromosomal changes, gene gains and losses, and effector gene turnover.</title>
        <authorList>
            <person name="Gomez Luciano L.B."/>
            <person name="Jason Tsai I."/>
            <person name="Chuma I."/>
            <person name="Tosa Y."/>
            <person name="Chen Y.H."/>
            <person name="Li J.Y."/>
            <person name="Li M.Y."/>
            <person name="Jade Lu M.Y."/>
            <person name="Nakayashiki H."/>
            <person name="Li W.H."/>
        </authorList>
    </citation>
    <scope>NUCLEOTIDE SEQUENCE [LARGE SCALE GENOMIC DNA]</scope>
    <source>
        <strain evidence="1 2">NI907</strain>
    </source>
</reference>
<proteinExistence type="predicted"/>
<organism evidence="1 2">
    <name type="scientific">Pyricularia grisea</name>
    <name type="common">Crabgrass-specific blast fungus</name>
    <name type="synonym">Magnaporthe grisea</name>
    <dbReference type="NCBI Taxonomy" id="148305"/>
    <lineage>
        <taxon>Eukaryota</taxon>
        <taxon>Fungi</taxon>
        <taxon>Dikarya</taxon>
        <taxon>Ascomycota</taxon>
        <taxon>Pezizomycotina</taxon>
        <taxon>Sordariomycetes</taxon>
        <taxon>Sordariomycetidae</taxon>
        <taxon>Magnaporthales</taxon>
        <taxon>Pyriculariaceae</taxon>
        <taxon>Pyricularia</taxon>
    </lineage>
</organism>